<accession>A0A316UQX5</accession>
<name>A0A316UQX5_9BASI</name>
<evidence type="ECO:0000313" key="3">
    <source>
        <dbReference type="Proteomes" id="UP000245884"/>
    </source>
</evidence>
<keyword evidence="1" id="KW-0732">Signal</keyword>
<dbReference type="AlphaFoldDB" id="A0A316UQX5"/>
<reference evidence="2 3" key="1">
    <citation type="journal article" date="2018" name="Mol. Biol. Evol.">
        <title>Broad Genomic Sampling Reveals a Smut Pathogenic Ancestry of the Fungal Clade Ustilaginomycotina.</title>
        <authorList>
            <person name="Kijpornyongpan T."/>
            <person name="Mondo S.J."/>
            <person name="Barry K."/>
            <person name="Sandor L."/>
            <person name="Lee J."/>
            <person name="Lipzen A."/>
            <person name="Pangilinan J."/>
            <person name="LaButti K."/>
            <person name="Hainaut M."/>
            <person name="Henrissat B."/>
            <person name="Grigoriev I.V."/>
            <person name="Spatafora J.W."/>
            <person name="Aime M.C."/>
        </authorList>
    </citation>
    <scope>NUCLEOTIDE SEQUENCE [LARGE SCALE GENOMIC DNA]</scope>
    <source>
        <strain evidence="2 3">MCA 5214</strain>
    </source>
</reference>
<dbReference type="OrthoDB" id="271448at2759"/>
<sequence length="318" mass="33817">MISYLPALAAVALAGAASASVTPNADIFTALLNTNQTAGAPTWAPPAQEVTPVVAASNTSDIVATAGQTSDAQRRAFPGYNKGNIVMRGMTDKAVYNKLPFTVDSTAAVQMPAYLTYKVVSNTTSASKAQQECFNFCDATNGCKSINMYTETGNPLLDHVFSEQSNRKCVLFGDVPTASQFTNRGGQQLYENGPTNAISNSIAFASSSSLFEVDTPAGTNLTFAPQLGDKTQYGATQTGKYLTYQFITRYDPEACNDFCKSVTGCNFFNIWRGEVNGAAVTYTCSLYSEGTDGSTATNKGDDVNHVVVTYSRGYKLVA</sequence>
<protein>
    <recommendedName>
        <fullName evidence="4">Apple domain-containing protein</fullName>
    </recommendedName>
</protein>
<keyword evidence="3" id="KW-1185">Reference proteome</keyword>
<dbReference type="STRING" id="1569628.A0A316UQX5"/>
<evidence type="ECO:0000313" key="2">
    <source>
        <dbReference type="EMBL" id="PWN26711.1"/>
    </source>
</evidence>
<organism evidence="2 3">
    <name type="scientific">Jaminaea rosea</name>
    <dbReference type="NCBI Taxonomy" id="1569628"/>
    <lineage>
        <taxon>Eukaryota</taxon>
        <taxon>Fungi</taxon>
        <taxon>Dikarya</taxon>
        <taxon>Basidiomycota</taxon>
        <taxon>Ustilaginomycotina</taxon>
        <taxon>Exobasidiomycetes</taxon>
        <taxon>Microstromatales</taxon>
        <taxon>Microstromatales incertae sedis</taxon>
        <taxon>Jaminaea</taxon>
    </lineage>
</organism>
<dbReference type="GeneID" id="37031076"/>
<dbReference type="Proteomes" id="UP000245884">
    <property type="component" value="Unassembled WGS sequence"/>
</dbReference>
<evidence type="ECO:0008006" key="4">
    <source>
        <dbReference type="Google" id="ProtNLM"/>
    </source>
</evidence>
<evidence type="ECO:0000256" key="1">
    <source>
        <dbReference type="SAM" id="SignalP"/>
    </source>
</evidence>
<dbReference type="EMBL" id="KZ819670">
    <property type="protein sequence ID" value="PWN26711.1"/>
    <property type="molecule type" value="Genomic_DNA"/>
</dbReference>
<gene>
    <name evidence="2" type="ORF">BDZ90DRAFT_280205</name>
</gene>
<dbReference type="RefSeq" id="XP_025361323.1">
    <property type="nucleotide sequence ID" value="XM_025509253.1"/>
</dbReference>
<feature type="chain" id="PRO_5016436349" description="Apple domain-containing protein" evidence="1">
    <location>
        <begin position="20"/>
        <end position="318"/>
    </location>
</feature>
<feature type="signal peptide" evidence="1">
    <location>
        <begin position="1"/>
        <end position="19"/>
    </location>
</feature>
<proteinExistence type="predicted"/>